<sequence length="265" mass="30337">MSGSGNNREHPQTPEVKFYHESWSTKRQRTSSRLGCSAVPKTPYTEHIIGGRHREFKVVSRGKSIAEVLESSSYRPSCKDSFFDQCFTKTAVLGRGDFGEAVSVISKNTSKASAVKRQLRPYRSEYDRERALREVRNLELLPDHPNLLHLELAWEEHGRMYIQTELCVGNLEKYSHVHDLSELEVAFIFKDVLKALEAMHEKGLIHYDVKPENILISPDGYCKLGDYGLVFDLSQSRLDHPGISHRSVPSRSWRKMGRSPPWHSS</sequence>
<keyword evidence="8" id="KW-0460">Magnesium</keyword>
<feature type="region of interest" description="Disordered" evidence="15">
    <location>
        <begin position="242"/>
        <end position="265"/>
    </location>
</feature>
<dbReference type="GO" id="GO:0005524">
    <property type="term" value="F:ATP binding"/>
    <property type="evidence" value="ECO:0007669"/>
    <property type="project" value="UniProtKB-UniRule"/>
</dbReference>
<evidence type="ECO:0000256" key="14">
    <source>
        <dbReference type="RuleBase" id="RU000304"/>
    </source>
</evidence>
<evidence type="ECO:0000256" key="12">
    <source>
        <dbReference type="ARBA" id="ARBA00048679"/>
    </source>
</evidence>
<comment type="catalytic activity">
    <reaction evidence="12">
        <text>L-seryl-[protein] + ATP = O-phospho-L-seryl-[protein] + ADP + H(+)</text>
        <dbReference type="Rhea" id="RHEA:17989"/>
        <dbReference type="Rhea" id="RHEA-COMP:9863"/>
        <dbReference type="Rhea" id="RHEA-COMP:11604"/>
        <dbReference type="ChEBI" id="CHEBI:15378"/>
        <dbReference type="ChEBI" id="CHEBI:29999"/>
        <dbReference type="ChEBI" id="CHEBI:30616"/>
        <dbReference type="ChEBI" id="CHEBI:83421"/>
        <dbReference type="ChEBI" id="CHEBI:456216"/>
        <dbReference type="EC" id="2.7.11.1"/>
    </reaction>
</comment>
<dbReference type="GO" id="GO:0110031">
    <property type="term" value="P:negative regulation of G2/MI transition of meiotic cell cycle"/>
    <property type="evidence" value="ECO:0007669"/>
    <property type="project" value="TreeGrafter"/>
</dbReference>
<organism evidence="17 18">
    <name type="scientific">Steinernema glaseri</name>
    <dbReference type="NCBI Taxonomy" id="37863"/>
    <lineage>
        <taxon>Eukaryota</taxon>
        <taxon>Metazoa</taxon>
        <taxon>Ecdysozoa</taxon>
        <taxon>Nematoda</taxon>
        <taxon>Chromadorea</taxon>
        <taxon>Rhabditida</taxon>
        <taxon>Tylenchina</taxon>
        <taxon>Panagrolaimomorpha</taxon>
        <taxon>Strongyloidoidea</taxon>
        <taxon>Steinernematidae</taxon>
        <taxon>Steinernema</taxon>
    </lineage>
</organism>
<evidence type="ECO:0000256" key="4">
    <source>
        <dbReference type="ARBA" id="ARBA00022723"/>
    </source>
</evidence>
<evidence type="ECO:0000256" key="5">
    <source>
        <dbReference type="ARBA" id="ARBA00022741"/>
    </source>
</evidence>
<dbReference type="InterPro" id="IPR050339">
    <property type="entry name" value="CC_SR_Kinase"/>
</dbReference>
<comment type="similarity">
    <text evidence="10">Belongs to the protein kinase superfamily. Ser/Thr protein kinase family. GCN2 subfamily.</text>
</comment>
<evidence type="ECO:0000256" key="1">
    <source>
        <dbReference type="ARBA" id="ARBA00012513"/>
    </source>
</evidence>
<keyword evidence="9" id="KW-0131">Cell cycle</keyword>
<name>A0A1I7ZIL0_9BILA</name>
<dbReference type="PROSITE" id="PS50011">
    <property type="entry name" value="PROTEIN_KINASE_DOM"/>
    <property type="match status" value="1"/>
</dbReference>
<comment type="catalytic activity">
    <reaction evidence="11">
        <text>L-threonyl-[protein] + ATP = O-phospho-L-threonyl-[protein] + ADP + H(+)</text>
        <dbReference type="Rhea" id="RHEA:46608"/>
        <dbReference type="Rhea" id="RHEA-COMP:11060"/>
        <dbReference type="Rhea" id="RHEA-COMP:11605"/>
        <dbReference type="ChEBI" id="CHEBI:15378"/>
        <dbReference type="ChEBI" id="CHEBI:30013"/>
        <dbReference type="ChEBI" id="CHEBI:30616"/>
        <dbReference type="ChEBI" id="CHEBI:61977"/>
        <dbReference type="ChEBI" id="CHEBI:456216"/>
        <dbReference type="EC" id="2.7.11.1"/>
    </reaction>
</comment>
<feature type="domain" description="Protein kinase" evidence="16">
    <location>
        <begin position="87"/>
        <end position="265"/>
    </location>
</feature>
<keyword evidence="2 14" id="KW-0723">Serine/threonine-protein kinase</keyword>
<dbReference type="EC" id="2.7.11.1" evidence="1"/>
<dbReference type="GO" id="GO:0005634">
    <property type="term" value="C:nucleus"/>
    <property type="evidence" value="ECO:0007669"/>
    <property type="project" value="TreeGrafter"/>
</dbReference>
<keyword evidence="3" id="KW-0808">Transferase</keyword>
<dbReference type="Gene3D" id="3.30.200.20">
    <property type="entry name" value="Phosphorylase Kinase, domain 1"/>
    <property type="match status" value="1"/>
</dbReference>
<dbReference type="Proteomes" id="UP000095287">
    <property type="component" value="Unplaced"/>
</dbReference>
<dbReference type="GO" id="GO:0005737">
    <property type="term" value="C:cytoplasm"/>
    <property type="evidence" value="ECO:0007669"/>
    <property type="project" value="TreeGrafter"/>
</dbReference>
<evidence type="ECO:0000256" key="10">
    <source>
        <dbReference type="ARBA" id="ARBA00037982"/>
    </source>
</evidence>
<protein>
    <recommendedName>
        <fullName evidence="1">non-specific serine/threonine protein kinase</fullName>
        <ecNumber evidence="1">2.7.11.1</ecNumber>
    </recommendedName>
</protein>
<keyword evidence="4" id="KW-0479">Metal-binding</keyword>
<dbReference type="InterPro" id="IPR017441">
    <property type="entry name" value="Protein_kinase_ATP_BS"/>
</dbReference>
<dbReference type="GO" id="GO:0046872">
    <property type="term" value="F:metal ion binding"/>
    <property type="evidence" value="ECO:0007669"/>
    <property type="project" value="UniProtKB-KW"/>
</dbReference>
<dbReference type="InterPro" id="IPR000719">
    <property type="entry name" value="Prot_kinase_dom"/>
</dbReference>
<evidence type="ECO:0000256" key="3">
    <source>
        <dbReference type="ARBA" id="ARBA00022679"/>
    </source>
</evidence>
<reference evidence="18" key="1">
    <citation type="submission" date="2016-11" db="UniProtKB">
        <authorList>
            <consortium name="WormBaseParasite"/>
        </authorList>
    </citation>
    <scope>IDENTIFICATION</scope>
</reference>
<dbReference type="PROSITE" id="PS00107">
    <property type="entry name" value="PROTEIN_KINASE_ATP"/>
    <property type="match status" value="1"/>
</dbReference>
<evidence type="ECO:0000313" key="18">
    <source>
        <dbReference type="WBParaSite" id="L893_g2678.t1"/>
    </source>
</evidence>
<keyword evidence="7 13" id="KW-0067">ATP-binding</keyword>
<dbReference type="GO" id="GO:0051321">
    <property type="term" value="P:meiotic cell cycle"/>
    <property type="evidence" value="ECO:0007669"/>
    <property type="project" value="TreeGrafter"/>
</dbReference>
<proteinExistence type="inferred from homology"/>
<dbReference type="PANTHER" id="PTHR11042:SF183">
    <property type="entry name" value="MEMBRANE-ASSOCIATED TYROSINE- AND THREONINE-SPECIFIC CDC2-INHIBITORY KINASE"/>
    <property type="match status" value="1"/>
</dbReference>
<evidence type="ECO:0000259" key="16">
    <source>
        <dbReference type="PROSITE" id="PS50011"/>
    </source>
</evidence>
<keyword evidence="6" id="KW-0418">Kinase</keyword>
<evidence type="ECO:0000256" key="11">
    <source>
        <dbReference type="ARBA" id="ARBA00047899"/>
    </source>
</evidence>
<feature type="binding site" evidence="13">
    <location>
        <position position="116"/>
    </location>
    <ligand>
        <name>ATP</name>
        <dbReference type="ChEBI" id="CHEBI:30616"/>
    </ligand>
</feature>
<evidence type="ECO:0000256" key="2">
    <source>
        <dbReference type="ARBA" id="ARBA00022527"/>
    </source>
</evidence>
<dbReference type="GO" id="GO:0004674">
    <property type="term" value="F:protein serine/threonine kinase activity"/>
    <property type="evidence" value="ECO:0007669"/>
    <property type="project" value="UniProtKB-KW"/>
</dbReference>
<dbReference type="PROSITE" id="PS00108">
    <property type="entry name" value="PROTEIN_KINASE_ST"/>
    <property type="match status" value="1"/>
</dbReference>
<dbReference type="SUPFAM" id="SSF56112">
    <property type="entry name" value="Protein kinase-like (PK-like)"/>
    <property type="match status" value="1"/>
</dbReference>
<evidence type="ECO:0000256" key="13">
    <source>
        <dbReference type="PROSITE-ProRule" id="PRU10141"/>
    </source>
</evidence>
<dbReference type="WBParaSite" id="L893_g2678.t1">
    <property type="protein sequence ID" value="L893_g2678.t1"/>
    <property type="gene ID" value="L893_g2678"/>
</dbReference>
<accession>A0A1I7ZIL0</accession>
<dbReference type="PANTHER" id="PTHR11042">
    <property type="entry name" value="EUKARYOTIC TRANSLATION INITIATION FACTOR 2-ALPHA KINASE EIF2-ALPHA KINASE -RELATED"/>
    <property type="match status" value="1"/>
</dbReference>
<dbReference type="AlphaFoldDB" id="A0A1I7ZIL0"/>
<evidence type="ECO:0000256" key="8">
    <source>
        <dbReference type="ARBA" id="ARBA00022842"/>
    </source>
</evidence>
<evidence type="ECO:0000256" key="7">
    <source>
        <dbReference type="ARBA" id="ARBA00022840"/>
    </source>
</evidence>
<dbReference type="InterPro" id="IPR011009">
    <property type="entry name" value="Kinase-like_dom_sf"/>
</dbReference>
<evidence type="ECO:0000313" key="17">
    <source>
        <dbReference type="Proteomes" id="UP000095287"/>
    </source>
</evidence>
<dbReference type="Pfam" id="PF00069">
    <property type="entry name" value="Pkinase"/>
    <property type="match status" value="1"/>
</dbReference>
<dbReference type="InterPro" id="IPR008271">
    <property type="entry name" value="Ser/Thr_kinase_AS"/>
</dbReference>
<dbReference type="SMART" id="SM00220">
    <property type="entry name" value="S_TKc"/>
    <property type="match status" value="1"/>
</dbReference>
<keyword evidence="17" id="KW-1185">Reference proteome</keyword>
<evidence type="ECO:0000256" key="9">
    <source>
        <dbReference type="ARBA" id="ARBA00023306"/>
    </source>
</evidence>
<keyword evidence="5 13" id="KW-0547">Nucleotide-binding</keyword>
<evidence type="ECO:0000256" key="6">
    <source>
        <dbReference type="ARBA" id="ARBA00022777"/>
    </source>
</evidence>
<evidence type="ECO:0000256" key="15">
    <source>
        <dbReference type="SAM" id="MobiDB-lite"/>
    </source>
</evidence>
<dbReference type="Gene3D" id="1.10.510.10">
    <property type="entry name" value="Transferase(Phosphotransferase) domain 1"/>
    <property type="match status" value="1"/>
</dbReference>